<protein>
    <submittedName>
        <fullName evidence="4">Mandelate racemase/muconate lactonizing enzyme family protein</fullName>
    </submittedName>
</protein>
<dbReference type="InterPro" id="IPR029065">
    <property type="entry name" value="Enolase_C-like"/>
</dbReference>
<organism evidence="4 5">
    <name type="scientific">Cohnella soli</name>
    <dbReference type="NCBI Taxonomy" id="425005"/>
    <lineage>
        <taxon>Bacteria</taxon>
        <taxon>Bacillati</taxon>
        <taxon>Bacillota</taxon>
        <taxon>Bacilli</taxon>
        <taxon>Bacillales</taxon>
        <taxon>Paenibacillaceae</taxon>
        <taxon>Cohnella</taxon>
    </lineage>
</organism>
<dbReference type="SMART" id="SM00922">
    <property type="entry name" value="MR_MLE"/>
    <property type="match status" value="1"/>
</dbReference>
<evidence type="ECO:0000256" key="2">
    <source>
        <dbReference type="ARBA" id="ARBA00023239"/>
    </source>
</evidence>
<keyword evidence="2" id="KW-0456">Lyase</keyword>
<evidence type="ECO:0000259" key="3">
    <source>
        <dbReference type="SMART" id="SM00922"/>
    </source>
</evidence>
<dbReference type="SFLD" id="SFLDS00001">
    <property type="entry name" value="Enolase"/>
    <property type="match status" value="1"/>
</dbReference>
<feature type="domain" description="Mandelate racemase/muconate lactonizing enzyme C-terminal" evidence="3">
    <location>
        <begin position="148"/>
        <end position="271"/>
    </location>
</feature>
<dbReference type="Pfam" id="PF02746">
    <property type="entry name" value="MR_MLE_N"/>
    <property type="match status" value="1"/>
</dbReference>
<dbReference type="EMBL" id="JBHSMI010000025">
    <property type="protein sequence ID" value="MFC5404204.1"/>
    <property type="molecule type" value="Genomic_DNA"/>
</dbReference>
<evidence type="ECO:0000313" key="5">
    <source>
        <dbReference type="Proteomes" id="UP001596113"/>
    </source>
</evidence>
<dbReference type="PROSITE" id="PS00908">
    <property type="entry name" value="MR_MLE_1"/>
    <property type="match status" value="1"/>
</dbReference>
<dbReference type="CDD" id="cd03316">
    <property type="entry name" value="MR_like"/>
    <property type="match status" value="1"/>
</dbReference>
<dbReference type="Gene3D" id="3.20.20.120">
    <property type="entry name" value="Enolase-like C-terminal domain"/>
    <property type="match status" value="1"/>
</dbReference>
<sequence>MTSYKSETAIDRIVKIETYRWEEQSNILWVEITTENGLVGLGETFYIPGAVESVIHDMAAPLLLDKNAFDIENHWNTLFCCANFYGYAGAEMRAFSAIDIALWDILGQATGMPIYQLLGGKCRDRIRIYNTCINAYKYKDMDDSFERPGELAQNLLDQGITAMKIWPWDRFAPQIQSKALTGPAGWAAMGPAGSYLSLEDLKKGLWVVEDIRKKVGDRMEILIEGHSRWDLNCAIKIGRALEPYEIFWLEDIMQPESPSDLARLSDSIRVPLSISERLFTRYGFRQILEAKAAHVVMMDVVWTGGITEAKKIATLADTYHLSVAPHDGTGPVTIFSGLHICANASNAMMMETERAYYDGGYYSECVTNILTISNGHVEFPTTPGLGTALREDFKARKDVSSRVSVGQDSVCL</sequence>
<dbReference type="InterPro" id="IPR013342">
    <property type="entry name" value="Mandelate_racemase_C"/>
</dbReference>
<comment type="caution">
    <text evidence="4">The sequence shown here is derived from an EMBL/GenBank/DDBJ whole genome shotgun (WGS) entry which is preliminary data.</text>
</comment>
<dbReference type="SUPFAM" id="SSF51604">
    <property type="entry name" value="Enolase C-terminal domain-like"/>
    <property type="match status" value="1"/>
</dbReference>
<dbReference type="Pfam" id="PF13378">
    <property type="entry name" value="MR_MLE_C"/>
    <property type="match status" value="1"/>
</dbReference>
<keyword evidence="5" id="KW-1185">Reference proteome</keyword>
<dbReference type="Gene3D" id="3.30.390.10">
    <property type="entry name" value="Enolase-like, N-terminal domain"/>
    <property type="match status" value="1"/>
</dbReference>
<dbReference type="SFLD" id="SFLDG00179">
    <property type="entry name" value="mandelate_racemase"/>
    <property type="match status" value="1"/>
</dbReference>
<dbReference type="RefSeq" id="WP_378134249.1">
    <property type="nucleotide sequence ID" value="NZ_JBHSMI010000025.1"/>
</dbReference>
<gene>
    <name evidence="4" type="ORF">ACFPOF_15780</name>
</gene>
<proteinExistence type="predicted"/>
<dbReference type="PANTHER" id="PTHR48080">
    <property type="entry name" value="D-GALACTONATE DEHYDRATASE-RELATED"/>
    <property type="match status" value="1"/>
</dbReference>
<dbReference type="InterPro" id="IPR029017">
    <property type="entry name" value="Enolase-like_N"/>
</dbReference>
<dbReference type="InterPro" id="IPR036849">
    <property type="entry name" value="Enolase-like_C_sf"/>
</dbReference>
<keyword evidence="1" id="KW-0479">Metal-binding</keyword>
<dbReference type="PANTHER" id="PTHR48080:SF2">
    <property type="entry name" value="D-GALACTONATE DEHYDRATASE"/>
    <property type="match status" value="1"/>
</dbReference>
<dbReference type="InterPro" id="IPR034593">
    <property type="entry name" value="DgoD-like"/>
</dbReference>
<name>A0ABW0HSV6_9BACL</name>
<dbReference type="SUPFAM" id="SSF54826">
    <property type="entry name" value="Enolase N-terminal domain-like"/>
    <property type="match status" value="1"/>
</dbReference>
<accession>A0ABW0HSV6</accession>
<evidence type="ECO:0000256" key="1">
    <source>
        <dbReference type="ARBA" id="ARBA00022723"/>
    </source>
</evidence>
<dbReference type="Proteomes" id="UP001596113">
    <property type="component" value="Unassembled WGS sequence"/>
</dbReference>
<reference evidence="5" key="1">
    <citation type="journal article" date="2019" name="Int. J. Syst. Evol. Microbiol.">
        <title>The Global Catalogue of Microorganisms (GCM) 10K type strain sequencing project: providing services to taxonomists for standard genome sequencing and annotation.</title>
        <authorList>
            <consortium name="The Broad Institute Genomics Platform"/>
            <consortium name="The Broad Institute Genome Sequencing Center for Infectious Disease"/>
            <person name="Wu L."/>
            <person name="Ma J."/>
        </authorList>
    </citation>
    <scope>NUCLEOTIDE SEQUENCE [LARGE SCALE GENOMIC DNA]</scope>
    <source>
        <strain evidence="5">CGMCC 1.18575</strain>
    </source>
</reference>
<evidence type="ECO:0000313" key="4">
    <source>
        <dbReference type="EMBL" id="MFC5404204.1"/>
    </source>
</evidence>
<dbReference type="InterPro" id="IPR018110">
    <property type="entry name" value="Mandel_Rmase/mucon_lact_enz_CS"/>
</dbReference>
<dbReference type="InterPro" id="IPR013341">
    <property type="entry name" value="Mandelate_racemase_N_dom"/>
</dbReference>